<name>A0A1R1XS60_9FUNG</name>
<dbReference type="AlphaFoldDB" id="A0A1R1XS60"/>
<dbReference type="OrthoDB" id="262547at2759"/>
<dbReference type="GO" id="GO:0016757">
    <property type="term" value="F:glycosyltransferase activity"/>
    <property type="evidence" value="ECO:0007669"/>
    <property type="project" value="UniProtKB-KW"/>
</dbReference>
<dbReference type="SUPFAM" id="SSF53448">
    <property type="entry name" value="Nucleotide-diphospho-sugar transferases"/>
    <property type="match status" value="1"/>
</dbReference>
<dbReference type="PANTHER" id="PTHR34144">
    <property type="entry name" value="CHROMOSOME 8, WHOLE GENOME SHOTGUN SEQUENCE"/>
    <property type="match status" value="1"/>
</dbReference>
<proteinExistence type="predicted"/>
<feature type="transmembrane region" description="Helical" evidence="1">
    <location>
        <begin position="15"/>
        <end position="35"/>
    </location>
</feature>
<dbReference type="Gene3D" id="3.90.550.10">
    <property type="entry name" value="Spore Coat Polysaccharide Biosynthesis Protein SpsA, Chain A"/>
    <property type="match status" value="1"/>
</dbReference>
<keyword evidence="1" id="KW-1133">Transmembrane helix</keyword>
<reference evidence="3" key="1">
    <citation type="submission" date="2017-01" db="EMBL/GenBank/DDBJ databases">
        <authorList>
            <person name="Wang Y."/>
            <person name="White M."/>
            <person name="Kvist S."/>
            <person name="Moncalvo J.-M."/>
        </authorList>
    </citation>
    <scope>NUCLEOTIDE SEQUENCE [LARGE SCALE GENOMIC DNA]</scope>
    <source>
        <strain evidence="3">ID-206-W2</strain>
    </source>
</reference>
<evidence type="ECO:0000313" key="2">
    <source>
        <dbReference type="EMBL" id="OMJ17480.1"/>
    </source>
</evidence>
<keyword evidence="3" id="KW-1185">Reference proteome</keyword>
<organism evidence="2 3">
    <name type="scientific">Smittium culicis</name>
    <dbReference type="NCBI Taxonomy" id="133412"/>
    <lineage>
        <taxon>Eukaryota</taxon>
        <taxon>Fungi</taxon>
        <taxon>Fungi incertae sedis</taxon>
        <taxon>Zoopagomycota</taxon>
        <taxon>Kickxellomycotina</taxon>
        <taxon>Harpellomycetes</taxon>
        <taxon>Harpellales</taxon>
        <taxon>Legeriomycetaceae</taxon>
        <taxon>Smittium</taxon>
    </lineage>
</organism>
<evidence type="ECO:0000313" key="3">
    <source>
        <dbReference type="Proteomes" id="UP000187429"/>
    </source>
</evidence>
<keyword evidence="2" id="KW-0808">Transferase</keyword>
<dbReference type="InterPro" id="IPR021047">
    <property type="entry name" value="Mannosyltransferase_CMT1"/>
</dbReference>
<keyword evidence="1" id="KW-0472">Membrane</keyword>
<dbReference type="Proteomes" id="UP000187429">
    <property type="component" value="Unassembled WGS sequence"/>
</dbReference>
<dbReference type="Pfam" id="PF11735">
    <property type="entry name" value="CAP59_mtransfer"/>
    <property type="match status" value="1"/>
</dbReference>
<dbReference type="EMBL" id="LSSM01003575">
    <property type="protein sequence ID" value="OMJ17480.1"/>
    <property type="molecule type" value="Genomic_DNA"/>
</dbReference>
<dbReference type="PANTHER" id="PTHR34144:SF5">
    <property type="entry name" value="ALPHA-1,3-MANNOSYLTRANSFERASE CMT1"/>
    <property type="match status" value="1"/>
</dbReference>
<keyword evidence="1" id="KW-0812">Transmembrane</keyword>
<keyword evidence="2" id="KW-0328">Glycosyltransferase</keyword>
<sequence length="434" mass="50030">MGLLNMPIDFKIKSIFRLAIFASLLFAFTLLVKIYNFDTNKPLNKNKISNVKLNPVPFCRTTLRLKFNEHLEGNGKYDYLRFDTPIYDVETDDILLIDEIKNKANGSPGLNSGKKKYFIAMNLYNNEEIIANYIQELVLLIKFLGAENVFLSIYENGSVDKTAEILREFKSFLRPLDVRFIIKTEKNSRPSIYHRIAYLAEIRNKALEPLKDEESKGFKYDKIIFMNDITFCRNDILELLYQSDFQKADFTVPLDIRSEGEPRFLAYRDSWVGRDLNGDVIIGGLQDLIKHHVSSERYNQFLPFQVQCGWNGVAILNAKPFYGNNALKFRRSKVGTDECAASECSILCNDFWERGFRRIITVPKILVGYRIENISLIDSNIQKILDTNVTLPEKIPYGKGPDQIWCLGLSNNNNHHPDEPGVWKNYIVGDKTVS</sequence>
<dbReference type="InterPro" id="IPR029044">
    <property type="entry name" value="Nucleotide-diphossugar_trans"/>
</dbReference>
<comment type="caution">
    <text evidence="2">The sequence shown here is derived from an EMBL/GenBank/DDBJ whole genome shotgun (WGS) entry which is preliminary data.</text>
</comment>
<gene>
    <name evidence="2" type="ORF">AYI69_g7413</name>
</gene>
<protein>
    <submittedName>
        <fullName evidence="2">Alpha-1,3-mannosyltransferase CMT1</fullName>
    </submittedName>
</protein>
<accession>A0A1R1XS60</accession>
<evidence type="ECO:0000256" key="1">
    <source>
        <dbReference type="SAM" id="Phobius"/>
    </source>
</evidence>